<evidence type="ECO:0000259" key="1">
    <source>
        <dbReference type="Pfam" id="PF10531"/>
    </source>
</evidence>
<dbReference type="InterPro" id="IPR019554">
    <property type="entry name" value="Soluble_ligand-bd"/>
</dbReference>
<protein>
    <recommendedName>
        <fullName evidence="1">Soluble ligand binding domain-containing protein</fullName>
    </recommendedName>
</protein>
<reference evidence="3" key="1">
    <citation type="submission" date="2017-09" db="EMBL/GenBank/DDBJ databases">
        <title>Depth-based differentiation of microbial function through sediment-hosted aquifers and enrichment of novel symbionts in the deep terrestrial subsurface.</title>
        <authorList>
            <person name="Probst A.J."/>
            <person name="Ladd B."/>
            <person name="Jarett J.K."/>
            <person name="Geller-Mcgrath D.E."/>
            <person name="Sieber C.M.K."/>
            <person name="Emerson J.B."/>
            <person name="Anantharaman K."/>
            <person name="Thomas B.C."/>
            <person name="Malmstrom R."/>
            <person name="Stieglmeier M."/>
            <person name="Klingl A."/>
            <person name="Woyke T."/>
            <person name="Ryan C.M."/>
            <person name="Banfield J.F."/>
        </authorList>
    </citation>
    <scope>NUCLEOTIDE SEQUENCE [LARGE SCALE GENOMIC DNA]</scope>
</reference>
<sequence>MHAPIKHIAVISSAVVACLSLFLTLNNPIKNTNEPITVVRSSKTNKTELIIDIEGAVARPGVYAVPSKSRVVDGLIAAGGLTQEADRYVIAKQLNLAKQLTHEEKIYIPYLAEQASAGVPAPLSINSASLTQLELLPHVGKITAEKIVQNRPFTDLNDLVSKRIVSQNELLEIQSLITL</sequence>
<dbReference type="Pfam" id="PF10531">
    <property type="entry name" value="SLBB"/>
    <property type="match status" value="1"/>
</dbReference>
<dbReference type="GO" id="GO:0015627">
    <property type="term" value="C:type II protein secretion system complex"/>
    <property type="evidence" value="ECO:0007669"/>
    <property type="project" value="TreeGrafter"/>
</dbReference>
<dbReference type="Pfam" id="PF12836">
    <property type="entry name" value="HHH_3"/>
    <property type="match status" value="1"/>
</dbReference>
<dbReference type="AlphaFoldDB" id="A0A2M8KTY4"/>
<accession>A0A2M8KTY4</accession>
<dbReference type="InterPro" id="IPR051675">
    <property type="entry name" value="Endo/Exo/Phosphatase_dom_1"/>
</dbReference>
<organism evidence="2 3">
    <name type="scientific">Candidatus Roizmanbacteria bacterium CG10_big_fil_rev_8_21_14_0_10_45_7</name>
    <dbReference type="NCBI Taxonomy" id="1974854"/>
    <lineage>
        <taxon>Bacteria</taxon>
        <taxon>Candidatus Roizmaniibacteriota</taxon>
    </lineage>
</organism>
<dbReference type="SUPFAM" id="SSF81585">
    <property type="entry name" value="PsbU/PolX domain-like"/>
    <property type="match status" value="1"/>
</dbReference>
<dbReference type="Proteomes" id="UP000231569">
    <property type="component" value="Unassembled WGS sequence"/>
</dbReference>
<dbReference type="Gene3D" id="1.10.150.320">
    <property type="entry name" value="Photosystem II 12 kDa extrinsic protein"/>
    <property type="match status" value="1"/>
</dbReference>
<dbReference type="GO" id="GO:0015628">
    <property type="term" value="P:protein secretion by the type II secretion system"/>
    <property type="evidence" value="ECO:0007669"/>
    <property type="project" value="TreeGrafter"/>
</dbReference>
<comment type="caution">
    <text evidence="2">The sequence shown here is derived from an EMBL/GenBank/DDBJ whole genome shotgun (WGS) entry which is preliminary data.</text>
</comment>
<dbReference type="PANTHER" id="PTHR21180:SF32">
    <property type="entry name" value="ENDONUCLEASE_EXONUCLEASE_PHOSPHATASE FAMILY DOMAIN-CONTAINING PROTEIN 1"/>
    <property type="match status" value="1"/>
</dbReference>
<dbReference type="EMBL" id="PFEE01000073">
    <property type="protein sequence ID" value="PJE63395.1"/>
    <property type="molecule type" value="Genomic_DNA"/>
</dbReference>
<gene>
    <name evidence="2" type="ORF">COU89_03535</name>
</gene>
<proteinExistence type="predicted"/>
<evidence type="ECO:0000313" key="3">
    <source>
        <dbReference type="Proteomes" id="UP000231569"/>
    </source>
</evidence>
<feature type="domain" description="Soluble ligand binding" evidence="1">
    <location>
        <begin position="51"/>
        <end position="87"/>
    </location>
</feature>
<name>A0A2M8KTY4_9BACT</name>
<evidence type="ECO:0000313" key="2">
    <source>
        <dbReference type="EMBL" id="PJE63395.1"/>
    </source>
</evidence>
<dbReference type="PROSITE" id="PS51257">
    <property type="entry name" value="PROKAR_LIPOPROTEIN"/>
    <property type="match status" value="1"/>
</dbReference>
<dbReference type="PANTHER" id="PTHR21180">
    <property type="entry name" value="ENDONUCLEASE/EXONUCLEASE/PHOSPHATASE FAMILY DOMAIN-CONTAINING PROTEIN 1"/>
    <property type="match status" value="1"/>
</dbReference>